<comment type="similarity">
    <text evidence="1">Belongs to the ner transcriptional regulatory family.</text>
</comment>
<feature type="domain" description="Ner winged helix-turn-helix DNA-binding" evidence="6">
    <location>
        <begin position="8"/>
        <end position="74"/>
    </location>
</feature>
<evidence type="ECO:0000256" key="3">
    <source>
        <dbReference type="ARBA" id="ARBA00023125"/>
    </source>
</evidence>
<keyword evidence="4" id="KW-0804">Transcription</keyword>
<reference evidence="7" key="1">
    <citation type="submission" date="2020-04" db="EMBL/GenBank/DDBJ databases">
        <title>Nitratireductor sp. nov. isolated from mangrove soil.</title>
        <authorList>
            <person name="Ye Y."/>
        </authorList>
    </citation>
    <scope>NUCLEOTIDE SEQUENCE</scope>
    <source>
        <strain evidence="7">SY7</strain>
    </source>
</reference>
<feature type="compositionally biased region" description="Polar residues" evidence="5">
    <location>
        <begin position="76"/>
        <end position="86"/>
    </location>
</feature>
<evidence type="ECO:0000256" key="2">
    <source>
        <dbReference type="ARBA" id="ARBA00023015"/>
    </source>
</evidence>
<dbReference type="InterPro" id="IPR010982">
    <property type="entry name" value="Lambda_DNA-bd_dom_sf"/>
</dbReference>
<dbReference type="Pfam" id="PF13693">
    <property type="entry name" value="HTH_35"/>
    <property type="match status" value="1"/>
</dbReference>
<evidence type="ECO:0000313" key="8">
    <source>
        <dbReference type="Proteomes" id="UP000321389"/>
    </source>
</evidence>
<feature type="region of interest" description="Disordered" evidence="5">
    <location>
        <begin position="67"/>
        <end position="97"/>
    </location>
</feature>
<dbReference type="AlphaFoldDB" id="A0A5B8KU10"/>
<dbReference type="Gene3D" id="1.10.260.40">
    <property type="entry name" value="lambda repressor-like DNA-binding domains"/>
    <property type="match status" value="1"/>
</dbReference>
<sequence>MDPIQRSAKIRDALYVRGLKFKDIDEHFRLPTGTAWRTMREPNPKGEAALCEVLDMAPTALWPERYDADGERLNPQPLSNYKSLPTMSERRRKVRAA</sequence>
<dbReference type="SUPFAM" id="SSF47413">
    <property type="entry name" value="lambda repressor-like DNA-binding domains"/>
    <property type="match status" value="1"/>
</dbReference>
<dbReference type="GO" id="GO:0003677">
    <property type="term" value="F:DNA binding"/>
    <property type="evidence" value="ECO:0007669"/>
    <property type="project" value="UniProtKB-KW"/>
</dbReference>
<evidence type="ECO:0000259" key="6">
    <source>
        <dbReference type="Pfam" id="PF13693"/>
    </source>
</evidence>
<keyword evidence="3" id="KW-0238">DNA-binding</keyword>
<dbReference type="KEGG" id="niy:FQ775_01185"/>
<proteinExistence type="inferred from homology"/>
<gene>
    <name evidence="7" type="ORF">FQ775_01185</name>
</gene>
<organism evidence="7 8">
    <name type="scientific">Nitratireductor mangrovi</name>
    <dbReference type="NCBI Taxonomy" id="2599600"/>
    <lineage>
        <taxon>Bacteria</taxon>
        <taxon>Pseudomonadati</taxon>
        <taxon>Pseudomonadota</taxon>
        <taxon>Alphaproteobacteria</taxon>
        <taxon>Hyphomicrobiales</taxon>
        <taxon>Phyllobacteriaceae</taxon>
        <taxon>Nitratireductor</taxon>
    </lineage>
</organism>
<evidence type="ECO:0000313" key="7">
    <source>
        <dbReference type="EMBL" id="QDY99095.2"/>
    </source>
</evidence>
<dbReference type="EMBL" id="CP042301">
    <property type="protein sequence ID" value="QDY99095.2"/>
    <property type="molecule type" value="Genomic_DNA"/>
</dbReference>
<evidence type="ECO:0000256" key="5">
    <source>
        <dbReference type="SAM" id="MobiDB-lite"/>
    </source>
</evidence>
<dbReference type="RefSeq" id="WP_167812773.1">
    <property type="nucleotide sequence ID" value="NZ_CP042301.2"/>
</dbReference>
<dbReference type="InterPro" id="IPR038722">
    <property type="entry name" value="Ner_HTH_dom"/>
</dbReference>
<keyword evidence="8" id="KW-1185">Reference proteome</keyword>
<dbReference type="Proteomes" id="UP000321389">
    <property type="component" value="Chromosome"/>
</dbReference>
<protein>
    <submittedName>
        <fullName evidence="7">Transcriptional regulator</fullName>
    </submittedName>
</protein>
<keyword evidence="2" id="KW-0805">Transcription regulation</keyword>
<accession>A0A5B8KU10</accession>
<name>A0A5B8KU10_9HYPH</name>
<evidence type="ECO:0000256" key="1">
    <source>
        <dbReference type="ARBA" id="ARBA00006157"/>
    </source>
</evidence>
<evidence type="ECO:0000256" key="4">
    <source>
        <dbReference type="ARBA" id="ARBA00023163"/>
    </source>
</evidence>